<protein>
    <submittedName>
        <fullName evidence="8">Ribonucleases P/MRP protein subunit pop1</fullName>
        <ecNumber evidence="8">3.1.26.5</ecNumber>
    </submittedName>
</protein>
<feature type="compositionally biased region" description="Basic and acidic residues" evidence="4">
    <location>
        <begin position="872"/>
        <end position="885"/>
    </location>
</feature>
<dbReference type="PANTHER" id="PTHR22731:SF3">
    <property type="entry name" value="RIBONUCLEASES P_MRP PROTEIN SUBUNIT POP1"/>
    <property type="match status" value="1"/>
</dbReference>
<evidence type="ECO:0000259" key="6">
    <source>
        <dbReference type="Pfam" id="PF08170"/>
    </source>
</evidence>
<feature type="compositionally biased region" description="Basic and acidic residues" evidence="4">
    <location>
        <begin position="157"/>
        <end position="168"/>
    </location>
</feature>
<name>A0ABR0KDJ2_9EURO</name>
<feature type="region of interest" description="Disordered" evidence="4">
    <location>
        <begin position="669"/>
        <end position="726"/>
    </location>
</feature>
<feature type="compositionally biased region" description="Basic and acidic residues" evidence="4">
    <location>
        <begin position="700"/>
        <end position="709"/>
    </location>
</feature>
<evidence type="ECO:0000256" key="3">
    <source>
        <dbReference type="ARBA" id="ARBA00023242"/>
    </source>
</evidence>
<keyword evidence="8" id="KW-0378">Hydrolase</keyword>
<dbReference type="EC" id="3.1.26.5" evidence="8"/>
<sequence length="1078" mass="121082">MVQLAGQKRKVDYPPGTPAQARKRQKGRDARTIPSQTADAALSTAGELNIASFLKAREFEIAALDSSMKKARKGLTQRAFQQVPRHMRRRTASHNVKKIPRRLRGRAAREMKEDNTPTGSARKRKQSAKLRLRLETAKRLQKLNANRKSVRQKKREAKQNAKEPDPGKHLSMARVTRIKKNKLAEPPQATSKFKRRQVNKTWLPTHLWHTKRAHMSQPTLPLWRMAIPLRPTEKTYRLTHRAAASRGCIAWDMSYISTLGCQGTEAALEGMLKALNFAGEGWSGARYRRWKAGTRFAEGWAFERDNAKRPIAPITVIWQVNDEDAQQQTLEPEAMDVDGNGTTKPGTAKLRVKLARRLFIRLHPSAFHQFWLELLKVAKLQKPQILVEDLRFEIGSIVIQGPGSTEALVAVLKLAPNQAHVQKIWPSLSALNNPAALPLNAILAFSTIDPRLNHPPRQMSVAKDDQSMNKLNQLIVAWEPDMNFQPSKLFDHRERYHISKSLPSQKAINRRRAGKLPGHLLEASDQDPNIPVMLLAHRPATVDISNQGTWTVLLPWSCVDLVWRSLMYYPLTSGSTPSFGGLEQTKQVVFESSLPWYPADFPGTEAGKAWDRTASEKRFDNWIRRPTSKRLAWDVLDLGLGRKGELGRGWACDWEYLFRDTAPIAAEQKSKLGIAPNGSTTKPSQPRLLTQRQRKAAAVEAEKRQEVQARRRNTSSPESEDEHDRLHNDVKYTQLTTAHAAFALKNPRQAALPACPGLATVRVRLLTRGTAKPPARIYRLPPNVVAKPTDASSRRKPHGEDRSASAQTESESSANVHPLITSSLFIDTPSTASVNVDRVALRERWLRLDPTPSQPNPYSSTNLPYPSKKEHRNRDDDPSTHRAYDTKYTSDLSRIRVFPPHETKPQILNMFGPKPPSRTAEERLKMLQPQLVPRMVMNADGDLVEEGLWDRHVPCPGPEDLIGFMTTGGYNLSQGCGTGIGGIWVQRVVEGWWEEERTSKASADSESHVTEGPKQSGAGAQKQQPGKSDIGKGTSAKADAQKAKEEKQRKQQIDRERHLCVVRNAGESVGRLGIWELC</sequence>
<evidence type="ECO:0000256" key="4">
    <source>
        <dbReference type="SAM" id="MobiDB-lite"/>
    </source>
</evidence>
<evidence type="ECO:0000256" key="2">
    <source>
        <dbReference type="ARBA" id="ARBA00022694"/>
    </source>
</evidence>
<feature type="domain" description="Pop1 N-terminal" evidence="5">
    <location>
        <begin position="53"/>
        <end position="263"/>
    </location>
</feature>
<dbReference type="InterPro" id="IPR012590">
    <property type="entry name" value="POPLD_dom"/>
</dbReference>
<reference evidence="8 9" key="1">
    <citation type="submission" date="2023-08" db="EMBL/GenBank/DDBJ databases">
        <title>Black Yeasts Isolated from many extreme environments.</title>
        <authorList>
            <person name="Coleine C."/>
            <person name="Stajich J.E."/>
            <person name="Selbmann L."/>
        </authorList>
    </citation>
    <scope>NUCLEOTIDE SEQUENCE [LARGE SCALE GENOMIC DNA]</scope>
    <source>
        <strain evidence="8 9">CCFEE 5885</strain>
    </source>
</reference>
<evidence type="ECO:0000256" key="1">
    <source>
        <dbReference type="ARBA" id="ARBA00004123"/>
    </source>
</evidence>
<feature type="compositionally biased region" description="Basic and acidic residues" evidence="4">
    <location>
        <begin position="1039"/>
        <end position="1057"/>
    </location>
</feature>
<dbReference type="PANTHER" id="PTHR22731">
    <property type="entry name" value="RIBONUCLEASES P/MRP PROTEIN SUBUNIT POP1"/>
    <property type="match status" value="1"/>
</dbReference>
<evidence type="ECO:0000259" key="5">
    <source>
        <dbReference type="Pfam" id="PF06978"/>
    </source>
</evidence>
<dbReference type="InterPro" id="IPR039182">
    <property type="entry name" value="Pop1"/>
</dbReference>
<feature type="domain" description="POPLD" evidence="6">
    <location>
        <begin position="549"/>
        <end position="654"/>
    </location>
</feature>
<proteinExistence type="predicted"/>
<feature type="compositionally biased region" description="Low complexity" evidence="4">
    <location>
        <begin position="804"/>
        <end position="814"/>
    </location>
</feature>
<evidence type="ECO:0000313" key="8">
    <source>
        <dbReference type="EMBL" id="KAK5093151.1"/>
    </source>
</evidence>
<comment type="caution">
    <text evidence="8">The sequence shown here is derived from an EMBL/GenBank/DDBJ whole genome shotgun (WGS) entry which is preliminary data.</text>
</comment>
<dbReference type="InterPro" id="IPR009723">
    <property type="entry name" value="Pop1_N"/>
</dbReference>
<feature type="region of interest" description="Disordered" evidence="4">
    <location>
        <begin position="996"/>
        <end position="1057"/>
    </location>
</feature>
<gene>
    <name evidence="8" type="primary">POP1</name>
    <name evidence="8" type="ORF">LTR24_004554</name>
</gene>
<feature type="region of interest" description="Disordered" evidence="4">
    <location>
        <begin position="1"/>
        <end position="38"/>
    </location>
</feature>
<feature type="compositionally biased region" description="Basic residues" evidence="4">
    <location>
        <begin position="121"/>
        <end position="131"/>
    </location>
</feature>
<evidence type="ECO:0000313" key="9">
    <source>
        <dbReference type="Proteomes" id="UP001345013"/>
    </source>
</evidence>
<evidence type="ECO:0000259" key="7">
    <source>
        <dbReference type="Pfam" id="PF22770"/>
    </source>
</evidence>
<dbReference type="InterPro" id="IPR055079">
    <property type="entry name" value="POP1_C"/>
</dbReference>
<organism evidence="8 9">
    <name type="scientific">Lithohypha guttulata</name>
    <dbReference type="NCBI Taxonomy" id="1690604"/>
    <lineage>
        <taxon>Eukaryota</taxon>
        <taxon>Fungi</taxon>
        <taxon>Dikarya</taxon>
        <taxon>Ascomycota</taxon>
        <taxon>Pezizomycotina</taxon>
        <taxon>Eurotiomycetes</taxon>
        <taxon>Chaetothyriomycetidae</taxon>
        <taxon>Chaetothyriales</taxon>
        <taxon>Trichomeriaceae</taxon>
        <taxon>Lithohypha</taxon>
    </lineage>
</organism>
<feature type="compositionally biased region" description="Polar residues" evidence="4">
    <location>
        <begin position="677"/>
        <end position="691"/>
    </location>
</feature>
<dbReference type="GO" id="GO:0004526">
    <property type="term" value="F:ribonuclease P activity"/>
    <property type="evidence" value="ECO:0007669"/>
    <property type="project" value="UniProtKB-EC"/>
</dbReference>
<dbReference type="EMBL" id="JAVRRG010000047">
    <property type="protein sequence ID" value="KAK5093151.1"/>
    <property type="molecule type" value="Genomic_DNA"/>
</dbReference>
<dbReference type="Proteomes" id="UP001345013">
    <property type="component" value="Unassembled WGS sequence"/>
</dbReference>
<feature type="region of interest" description="Disordered" evidence="4">
    <location>
        <begin position="779"/>
        <end position="815"/>
    </location>
</feature>
<dbReference type="Pfam" id="PF06978">
    <property type="entry name" value="POP1_N"/>
    <property type="match status" value="1"/>
</dbReference>
<feature type="compositionally biased region" description="Basic and acidic residues" evidence="4">
    <location>
        <begin position="996"/>
        <end position="1011"/>
    </location>
</feature>
<keyword evidence="3" id="KW-0539">Nucleus</keyword>
<feature type="region of interest" description="Disordered" evidence="4">
    <location>
        <begin position="105"/>
        <end position="170"/>
    </location>
</feature>
<feature type="region of interest" description="Disordered" evidence="4">
    <location>
        <begin position="847"/>
        <end position="886"/>
    </location>
</feature>
<comment type="subcellular location">
    <subcellularLocation>
        <location evidence="1">Nucleus</location>
    </subcellularLocation>
</comment>
<keyword evidence="9" id="KW-1185">Reference proteome</keyword>
<feature type="domain" description="POP1 C-terminal" evidence="7">
    <location>
        <begin position="758"/>
        <end position="1073"/>
    </location>
</feature>
<dbReference type="Pfam" id="PF08170">
    <property type="entry name" value="POPLD"/>
    <property type="match status" value="1"/>
</dbReference>
<keyword evidence="2" id="KW-0819">tRNA processing</keyword>
<accession>A0ABR0KDJ2</accession>
<dbReference type="Pfam" id="PF22770">
    <property type="entry name" value="POP1_C"/>
    <property type="match status" value="1"/>
</dbReference>